<keyword evidence="2" id="KW-0472">Membrane</keyword>
<name>A0A849KX28_9HYPH</name>
<proteinExistence type="predicted"/>
<evidence type="ECO:0000256" key="1">
    <source>
        <dbReference type="SAM" id="MobiDB-lite"/>
    </source>
</evidence>
<dbReference type="Proteomes" id="UP000574931">
    <property type="component" value="Unassembled WGS sequence"/>
</dbReference>
<dbReference type="PROSITE" id="PS50830">
    <property type="entry name" value="TNASE_3"/>
    <property type="match status" value="1"/>
</dbReference>
<dbReference type="PANTHER" id="PTHR12302:SF26">
    <property type="entry name" value="BLR1266 PROTEIN"/>
    <property type="match status" value="1"/>
</dbReference>
<sequence length="225" mass="26002">MRNYRRPYRRPNRRNNSGTRKSGMGGLRSIILTLLFFSAIVIGISYLPNEKRPTETRDGSVYVIDGDTVIINKVHIRLKGIDAPEMAQSCERNGNSYDCGKEARNFLRARIGRAPIRCETEGFDRYGRDLARCYLGETDLNGWMVQQGWALAYGDYDREETDARRNSRGMWAGRFEKPSSWRKENPREDKDAQTGSETSSLDRNSIDAFVYYIKERIAAFIDRFQ</sequence>
<dbReference type="InterPro" id="IPR016071">
    <property type="entry name" value="Staphylococal_nuclease_OB-fold"/>
</dbReference>
<feature type="region of interest" description="Disordered" evidence="1">
    <location>
        <begin position="1"/>
        <end position="22"/>
    </location>
</feature>
<accession>A0A849KX28</accession>
<dbReference type="Gene3D" id="2.40.50.90">
    <property type="match status" value="1"/>
</dbReference>
<dbReference type="SUPFAM" id="SSF50199">
    <property type="entry name" value="Staphylococcal nuclease"/>
    <property type="match status" value="1"/>
</dbReference>
<gene>
    <name evidence="4" type="ORF">HKX02_08465</name>
</gene>
<organism evidence="4 5">
    <name type="scientific">Ochrobactrum soli</name>
    <dbReference type="NCBI Taxonomy" id="2448455"/>
    <lineage>
        <taxon>Bacteria</taxon>
        <taxon>Pseudomonadati</taxon>
        <taxon>Pseudomonadota</taxon>
        <taxon>Alphaproteobacteria</taxon>
        <taxon>Hyphomicrobiales</taxon>
        <taxon>Brucellaceae</taxon>
        <taxon>Brucella/Ochrobactrum group</taxon>
        <taxon>Ochrobactrum</taxon>
    </lineage>
</organism>
<dbReference type="EMBL" id="JABFCY010000004">
    <property type="protein sequence ID" value="NNU60292.1"/>
    <property type="molecule type" value="Genomic_DNA"/>
</dbReference>
<feature type="compositionally biased region" description="Basic and acidic residues" evidence="1">
    <location>
        <begin position="178"/>
        <end position="192"/>
    </location>
</feature>
<dbReference type="AlphaFoldDB" id="A0A849KX28"/>
<evidence type="ECO:0000259" key="3">
    <source>
        <dbReference type="PROSITE" id="PS50830"/>
    </source>
</evidence>
<evidence type="ECO:0000256" key="2">
    <source>
        <dbReference type="SAM" id="Phobius"/>
    </source>
</evidence>
<dbReference type="PANTHER" id="PTHR12302">
    <property type="entry name" value="EBNA2 BINDING PROTEIN P100"/>
    <property type="match status" value="1"/>
</dbReference>
<keyword evidence="5" id="KW-1185">Reference proteome</keyword>
<feature type="region of interest" description="Disordered" evidence="1">
    <location>
        <begin position="178"/>
        <end position="200"/>
    </location>
</feature>
<feature type="compositionally biased region" description="Basic residues" evidence="1">
    <location>
        <begin position="1"/>
        <end position="13"/>
    </location>
</feature>
<reference evidence="4 5" key="1">
    <citation type="submission" date="2020-05" db="EMBL/GenBank/DDBJ databases">
        <title>Draft Genome Sequence of Ochrobactrum soli Isolated from Stable Fly Gut.</title>
        <authorList>
            <person name="Pileggi M.T."/>
            <person name="Vazhakkala L.J."/>
            <person name="Wong C.N."/>
        </authorList>
    </citation>
    <scope>NUCLEOTIDE SEQUENCE [LARGE SCALE GENOMIC DNA]</scope>
    <source>
        <strain evidence="4 5">MTP-C0764</strain>
    </source>
</reference>
<dbReference type="InterPro" id="IPR035437">
    <property type="entry name" value="SNase_OB-fold_sf"/>
</dbReference>
<dbReference type="Pfam" id="PF00565">
    <property type="entry name" value="SNase"/>
    <property type="match status" value="1"/>
</dbReference>
<dbReference type="SMART" id="SM00318">
    <property type="entry name" value="SNc"/>
    <property type="match status" value="1"/>
</dbReference>
<keyword evidence="2" id="KW-0812">Transmembrane</keyword>
<keyword evidence="2" id="KW-1133">Transmembrane helix</keyword>
<evidence type="ECO:0000313" key="5">
    <source>
        <dbReference type="Proteomes" id="UP000574931"/>
    </source>
</evidence>
<protein>
    <submittedName>
        <fullName evidence="4">Thermonuclease family protein</fullName>
    </submittedName>
</protein>
<comment type="caution">
    <text evidence="4">The sequence shown here is derived from an EMBL/GenBank/DDBJ whole genome shotgun (WGS) entry which is preliminary data.</text>
</comment>
<evidence type="ECO:0000313" key="4">
    <source>
        <dbReference type="EMBL" id="NNU60292.1"/>
    </source>
</evidence>
<feature type="domain" description="TNase-like" evidence="3">
    <location>
        <begin position="54"/>
        <end position="173"/>
    </location>
</feature>
<feature type="transmembrane region" description="Helical" evidence="2">
    <location>
        <begin position="30"/>
        <end position="47"/>
    </location>
</feature>